<name>A0A4R7NY17_9GAMM</name>
<organism evidence="2 3">
    <name type="scientific">Panacagrimonas perspica</name>
    <dbReference type="NCBI Taxonomy" id="381431"/>
    <lineage>
        <taxon>Bacteria</taxon>
        <taxon>Pseudomonadati</taxon>
        <taxon>Pseudomonadota</taxon>
        <taxon>Gammaproteobacteria</taxon>
        <taxon>Nevskiales</taxon>
        <taxon>Nevskiaceae</taxon>
        <taxon>Panacagrimonas</taxon>
    </lineage>
</organism>
<keyword evidence="2" id="KW-0418">Kinase</keyword>
<dbReference type="RefSeq" id="WP_162851336.1">
    <property type="nucleotide sequence ID" value="NZ_MWIN01000008.1"/>
</dbReference>
<dbReference type="PANTHER" id="PTHR11012">
    <property type="entry name" value="PROTEIN KINASE-LIKE DOMAIN-CONTAINING"/>
    <property type="match status" value="1"/>
</dbReference>
<dbReference type="Pfam" id="PF02958">
    <property type="entry name" value="EcKL"/>
    <property type="match status" value="1"/>
</dbReference>
<accession>A0A4R7NY17</accession>
<dbReference type="PANTHER" id="PTHR11012:SF30">
    <property type="entry name" value="PROTEIN KINASE-LIKE DOMAIN-CONTAINING"/>
    <property type="match status" value="1"/>
</dbReference>
<dbReference type="Proteomes" id="UP000295341">
    <property type="component" value="Unassembled WGS sequence"/>
</dbReference>
<feature type="region of interest" description="Disordered" evidence="1">
    <location>
        <begin position="1"/>
        <end position="21"/>
    </location>
</feature>
<dbReference type="EMBL" id="SOBT01000011">
    <property type="protein sequence ID" value="TDU25611.1"/>
    <property type="molecule type" value="Genomic_DNA"/>
</dbReference>
<evidence type="ECO:0000313" key="3">
    <source>
        <dbReference type="Proteomes" id="UP000295341"/>
    </source>
</evidence>
<sequence>MSSASRVTLRSDPAGGHPLVDREADLTPTWLTAVLRGIGALPKGEVTAVRSEPVGHGLVATTRRLHLSYDTQTLAPSTLVAKMTSVDEASRKAGAALGVYEKEVRFYQDIAPRIGAAVAPALFADVDHLGERFLLLMDDLFPARSGEQIAGCNLEDAAAVLDAAAAIHAPFWGRTQIDELPWIDRARDVALYVQGYRAAIDPVLQRFEHSLRPEVPNVICRLGEGLDRYYAAQPRPWTVTHQDFRLDNLLFDAKNGAMPVAVLDWQTVRIGPGVSDVAYFIGAGLPLETRRTHERDLLERYRESLRALGVDSLPSAEVWQQYRRFAAEGLITALLGASMVTPTERGDRLFTTMIERHAQHMIDLDTLSLMG</sequence>
<reference evidence="2 3" key="1">
    <citation type="submission" date="2019-03" db="EMBL/GenBank/DDBJ databases">
        <title>Genomic Encyclopedia of Type Strains, Phase IV (KMG-IV): sequencing the most valuable type-strain genomes for metagenomic binning, comparative biology and taxonomic classification.</title>
        <authorList>
            <person name="Goeker M."/>
        </authorList>
    </citation>
    <scope>NUCLEOTIDE SEQUENCE [LARGE SCALE GENOMIC DNA]</scope>
    <source>
        <strain evidence="2 3">DSM 26377</strain>
    </source>
</reference>
<comment type="caution">
    <text evidence="2">The sequence shown here is derived from an EMBL/GenBank/DDBJ whole genome shotgun (WGS) entry which is preliminary data.</text>
</comment>
<proteinExistence type="predicted"/>
<keyword evidence="3" id="KW-1185">Reference proteome</keyword>
<dbReference type="SUPFAM" id="SSF56112">
    <property type="entry name" value="Protein kinase-like (PK-like)"/>
    <property type="match status" value="1"/>
</dbReference>
<evidence type="ECO:0000256" key="1">
    <source>
        <dbReference type="SAM" id="MobiDB-lite"/>
    </source>
</evidence>
<dbReference type="AlphaFoldDB" id="A0A4R7NY17"/>
<gene>
    <name evidence="2" type="ORF">DFR24_4053</name>
</gene>
<protein>
    <submittedName>
        <fullName evidence="2">Ecdysteroid kinase</fullName>
    </submittedName>
</protein>
<dbReference type="InterPro" id="IPR004119">
    <property type="entry name" value="EcKL"/>
</dbReference>
<keyword evidence="2" id="KW-0808">Transferase</keyword>
<dbReference type="GO" id="GO:0016301">
    <property type="term" value="F:kinase activity"/>
    <property type="evidence" value="ECO:0007669"/>
    <property type="project" value="UniProtKB-KW"/>
</dbReference>
<dbReference type="Gene3D" id="3.90.1200.10">
    <property type="match status" value="1"/>
</dbReference>
<dbReference type="InterPro" id="IPR011009">
    <property type="entry name" value="Kinase-like_dom_sf"/>
</dbReference>
<evidence type="ECO:0000313" key="2">
    <source>
        <dbReference type="EMBL" id="TDU25611.1"/>
    </source>
</evidence>